<dbReference type="EMBL" id="MCGO01000030">
    <property type="protein sequence ID" value="ORY41903.1"/>
    <property type="molecule type" value="Genomic_DNA"/>
</dbReference>
<evidence type="ECO:0008006" key="4">
    <source>
        <dbReference type="Google" id="ProtNLM"/>
    </source>
</evidence>
<name>A0A1Y2C4E4_9FUNG</name>
<keyword evidence="3" id="KW-1185">Reference proteome</keyword>
<evidence type="ECO:0000256" key="1">
    <source>
        <dbReference type="SAM" id="MobiDB-lite"/>
    </source>
</evidence>
<dbReference type="AlphaFoldDB" id="A0A1Y2C4E4"/>
<comment type="caution">
    <text evidence="2">The sequence shown here is derived from an EMBL/GenBank/DDBJ whole genome shotgun (WGS) entry which is preliminary data.</text>
</comment>
<proteinExistence type="predicted"/>
<feature type="region of interest" description="Disordered" evidence="1">
    <location>
        <begin position="67"/>
        <end position="102"/>
    </location>
</feature>
<dbReference type="Proteomes" id="UP000193642">
    <property type="component" value="Unassembled WGS sequence"/>
</dbReference>
<evidence type="ECO:0000313" key="2">
    <source>
        <dbReference type="EMBL" id="ORY41903.1"/>
    </source>
</evidence>
<feature type="compositionally biased region" description="Low complexity" evidence="1">
    <location>
        <begin position="76"/>
        <end position="102"/>
    </location>
</feature>
<accession>A0A1Y2C4E4</accession>
<evidence type="ECO:0000313" key="3">
    <source>
        <dbReference type="Proteomes" id="UP000193642"/>
    </source>
</evidence>
<reference evidence="2 3" key="1">
    <citation type="submission" date="2016-07" db="EMBL/GenBank/DDBJ databases">
        <title>Pervasive Adenine N6-methylation of Active Genes in Fungi.</title>
        <authorList>
            <consortium name="DOE Joint Genome Institute"/>
            <person name="Mondo S.J."/>
            <person name="Dannebaum R.O."/>
            <person name="Kuo R.C."/>
            <person name="Labutti K."/>
            <person name="Haridas S."/>
            <person name="Kuo A."/>
            <person name="Salamov A."/>
            <person name="Ahrendt S.R."/>
            <person name="Lipzen A."/>
            <person name="Sullivan W."/>
            <person name="Andreopoulos W.B."/>
            <person name="Clum A."/>
            <person name="Lindquist E."/>
            <person name="Daum C."/>
            <person name="Ramamoorthy G.K."/>
            <person name="Gryganskyi A."/>
            <person name="Culley D."/>
            <person name="Magnuson J.K."/>
            <person name="James T.Y."/>
            <person name="O'Malley M.A."/>
            <person name="Stajich J.E."/>
            <person name="Spatafora J.W."/>
            <person name="Visel A."/>
            <person name="Grigoriev I.V."/>
        </authorList>
    </citation>
    <scope>NUCLEOTIDE SEQUENCE [LARGE SCALE GENOMIC DNA]</scope>
    <source>
        <strain evidence="2 3">JEL800</strain>
    </source>
</reference>
<dbReference type="OrthoDB" id="10470697at2759"/>
<protein>
    <recommendedName>
        <fullName evidence="4">Zn(2)-C6 fungal-type domain-containing protein</fullName>
    </recommendedName>
</protein>
<sequence>MEETYPLQLLQASRKKCTLEKDPGCKRCVSMGIVCVYTPTFAIPRAKSGINWYDKRRKRKDIKMEHCLPSSPTETSALSPSNSSSSSPCSSETWSYSPSSLDDSPILSQVESLADEPETLSDLSSCQSYNRGSITPQNLEMNPELVNLLIPTTDDCVNANASFPTNPPVLPIVDPYVLMMPGSNPQILSALDLFMNAFESDWSREVDPACWI</sequence>
<organism evidence="2 3">
    <name type="scientific">Rhizoclosmatium globosum</name>
    <dbReference type="NCBI Taxonomy" id="329046"/>
    <lineage>
        <taxon>Eukaryota</taxon>
        <taxon>Fungi</taxon>
        <taxon>Fungi incertae sedis</taxon>
        <taxon>Chytridiomycota</taxon>
        <taxon>Chytridiomycota incertae sedis</taxon>
        <taxon>Chytridiomycetes</taxon>
        <taxon>Chytridiales</taxon>
        <taxon>Chytriomycetaceae</taxon>
        <taxon>Rhizoclosmatium</taxon>
    </lineage>
</organism>
<gene>
    <name evidence="2" type="ORF">BCR33DRAFT_786636</name>
</gene>